<name>A0A9E5A0D5_9EURY</name>
<gene>
    <name evidence="2" type="ORF">O3H35_16780</name>
    <name evidence="1" type="ORF">O3H54_11730</name>
</gene>
<evidence type="ECO:0000313" key="1">
    <source>
        <dbReference type="EMBL" id="MCZ3366549.1"/>
    </source>
</evidence>
<dbReference type="AlphaFoldDB" id="A0A9E5A0D5"/>
<comment type="caution">
    <text evidence="1">The sequence shown here is derived from an EMBL/GenBank/DDBJ whole genome shotgun (WGS) entry which is preliminary data.</text>
</comment>
<keyword evidence="3" id="KW-1185">Reference proteome</keyword>
<dbReference type="Proteomes" id="UP001074446">
    <property type="component" value="Unassembled WGS sequence"/>
</dbReference>
<dbReference type="Proteomes" id="UP001068021">
    <property type="component" value="Unassembled WGS sequence"/>
</dbReference>
<proteinExistence type="predicted"/>
<reference evidence="1" key="1">
    <citation type="submission" date="2022-12" db="EMBL/GenBank/DDBJ databases">
        <title>Reclassification of two methanogenic archaea species isolated from the Kolyma lowland permafrost.</title>
        <authorList>
            <person name="Trubitsyn V.E."/>
            <person name="Rivkina E.M."/>
            <person name="Shcherbakova V.A."/>
        </authorList>
    </citation>
    <scope>NUCLEOTIDE SEQUENCE</scope>
    <source>
        <strain evidence="1">M2</strain>
        <strain evidence="2">MK4</strain>
    </source>
</reference>
<organism evidence="1 3">
    <name type="scientific">Methanobacterium veterum</name>
    <dbReference type="NCBI Taxonomy" id="408577"/>
    <lineage>
        <taxon>Archaea</taxon>
        <taxon>Methanobacteriati</taxon>
        <taxon>Methanobacteriota</taxon>
        <taxon>Methanomada group</taxon>
        <taxon>Methanobacteria</taxon>
        <taxon>Methanobacteriales</taxon>
        <taxon>Methanobacteriaceae</taxon>
        <taxon>Methanobacterium</taxon>
    </lineage>
</organism>
<dbReference type="EMBL" id="JAPVER010000020">
    <property type="protein sequence ID" value="MCZ3366549.1"/>
    <property type="molecule type" value="Genomic_DNA"/>
</dbReference>
<accession>A0A9E5A0D5</accession>
<dbReference type="RefSeq" id="WP_157197560.1">
    <property type="nucleotide sequence ID" value="NZ_JAPVER010000020.1"/>
</dbReference>
<dbReference type="EMBL" id="JAPVES010000030">
    <property type="protein sequence ID" value="MCZ3374307.1"/>
    <property type="molecule type" value="Genomic_DNA"/>
</dbReference>
<sequence>MYGIRKRFHQKAYLNQLQNSYCHIIILTGAYGPSMRLAEPSMIRRNPVLDRLPASRVARGGKGELPVNQ</sequence>
<evidence type="ECO:0000313" key="2">
    <source>
        <dbReference type="EMBL" id="MCZ3374307.1"/>
    </source>
</evidence>
<protein>
    <submittedName>
        <fullName evidence="1">Uncharacterized protein</fullName>
    </submittedName>
</protein>
<evidence type="ECO:0000313" key="3">
    <source>
        <dbReference type="Proteomes" id="UP001068021"/>
    </source>
</evidence>